<feature type="compositionally biased region" description="Low complexity" evidence="8">
    <location>
        <begin position="471"/>
        <end position="483"/>
    </location>
</feature>
<accession>A0A0G4J5H8</accession>
<evidence type="ECO:0000256" key="3">
    <source>
        <dbReference type="ARBA" id="ARBA00022475"/>
    </source>
</evidence>
<evidence type="ECO:0000256" key="1">
    <source>
        <dbReference type="ARBA" id="ARBA00004651"/>
    </source>
</evidence>
<keyword evidence="6 9" id="KW-0472">Membrane</keyword>
<dbReference type="EMBL" id="CDSF01000132">
    <property type="protein sequence ID" value="CEP02561.1"/>
    <property type="molecule type" value="Genomic_DNA"/>
</dbReference>
<feature type="transmembrane region" description="Helical" evidence="9">
    <location>
        <begin position="233"/>
        <end position="257"/>
    </location>
</feature>
<keyword evidence="2" id="KW-0813">Transport</keyword>
<feature type="transmembrane region" description="Helical" evidence="9">
    <location>
        <begin position="423"/>
        <end position="446"/>
    </location>
</feature>
<geneLocation type="mitochondrion" evidence="11"/>
<name>A0A0G4J5H8_PLABS</name>
<evidence type="ECO:0000256" key="4">
    <source>
        <dbReference type="ARBA" id="ARBA00022692"/>
    </source>
</evidence>
<dbReference type="OrthoDB" id="5982228at2759"/>
<feature type="region of interest" description="Disordered" evidence="8">
    <location>
        <begin position="456"/>
        <end position="483"/>
    </location>
</feature>
<reference evidence="10 12" key="1">
    <citation type="submission" date="2015-02" db="EMBL/GenBank/DDBJ databases">
        <authorList>
            <person name="Chooi Y.-H."/>
        </authorList>
    </citation>
    <scope>NUCLEOTIDE SEQUENCE [LARGE SCALE GENOMIC DNA]</scope>
    <source>
        <strain evidence="10">E3</strain>
    </source>
</reference>
<dbReference type="PIRSF" id="PIRSF006060">
    <property type="entry name" value="AA_transporter"/>
    <property type="match status" value="1"/>
</dbReference>
<dbReference type="OMA" id="WTLTFNT"/>
<dbReference type="AlphaFoldDB" id="A0A0G4J5H8"/>
<evidence type="ECO:0000313" key="13">
    <source>
        <dbReference type="Proteomes" id="UP000290189"/>
    </source>
</evidence>
<proteinExistence type="inferred from homology"/>
<keyword evidence="5 9" id="KW-1133">Transmembrane helix</keyword>
<evidence type="ECO:0000256" key="7">
    <source>
        <dbReference type="ARBA" id="ARBA00024041"/>
    </source>
</evidence>
<dbReference type="GO" id="GO:0015203">
    <property type="term" value="F:polyamine transmembrane transporter activity"/>
    <property type="evidence" value="ECO:0007669"/>
    <property type="project" value="UniProtKB-ARBA"/>
</dbReference>
<gene>
    <name evidence="10" type="ORF">PBRA_009145</name>
    <name evidence="11" type="ORF">PLBR_LOCUS5650</name>
</gene>
<dbReference type="Proteomes" id="UP000039324">
    <property type="component" value="Unassembled WGS sequence"/>
</dbReference>
<comment type="subcellular location">
    <subcellularLocation>
        <location evidence="1">Cell membrane</location>
        <topology evidence="1">Multi-pass membrane protein</topology>
    </subcellularLocation>
</comment>
<feature type="transmembrane region" description="Helical" evidence="9">
    <location>
        <begin position="114"/>
        <end position="133"/>
    </location>
</feature>
<evidence type="ECO:0000256" key="8">
    <source>
        <dbReference type="SAM" id="MobiDB-lite"/>
    </source>
</evidence>
<evidence type="ECO:0000256" key="9">
    <source>
        <dbReference type="SAM" id="Phobius"/>
    </source>
</evidence>
<dbReference type="InterPro" id="IPR044566">
    <property type="entry name" value="RMV1-like"/>
</dbReference>
<keyword evidence="4 9" id="KW-0812">Transmembrane</keyword>
<keyword evidence="11" id="KW-0496">Mitochondrion</keyword>
<feature type="transmembrane region" description="Helical" evidence="9">
    <location>
        <begin position="395"/>
        <end position="417"/>
    </location>
</feature>
<feature type="transmembrane region" description="Helical" evidence="9">
    <location>
        <begin position="165"/>
        <end position="186"/>
    </location>
</feature>
<dbReference type="Pfam" id="PF13520">
    <property type="entry name" value="AA_permease_2"/>
    <property type="match status" value="1"/>
</dbReference>
<reference evidence="11 13" key="2">
    <citation type="submission" date="2018-03" db="EMBL/GenBank/DDBJ databases">
        <authorList>
            <person name="Fogelqvist J."/>
        </authorList>
    </citation>
    <scope>NUCLEOTIDE SEQUENCE [LARGE SCALE GENOMIC DNA]</scope>
</reference>
<evidence type="ECO:0000313" key="11">
    <source>
        <dbReference type="EMBL" id="SPQ98435.1"/>
    </source>
</evidence>
<keyword evidence="3" id="KW-1003">Cell membrane</keyword>
<feature type="transmembrane region" description="Helical" evidence="9">
    <location>
        <begin position="139"/>
        <end position="160"/>
    </location>
</feature>
<feature type="transmembrane region" description="Helical" evidence="9">
    <location>
        <begin position="277"/>
        <end position="299"/>
    </location>
</feature>
<feature type="transmembrane region" description="Helical" evidence="9">
    <location>
        <begin position="362"/>
        <end position="383"/>
    </location>
</feature>
<feature type="transmembrane region" description="Helical" evidence="9">
    <location>
        <begin position="52"/>
        <end position="70"/>
    </location>
</feature>
<organism evidence="10 12">
    <name type="scientific">Plasmodiophora brassicae</name>
    <name type="common">Clubroot disease agent</name>
    <dbReference type="NCBI Taxonomy" id="37360"/>
    <lineage>
        <taxon>Eukaryota</taxon>
        <taxon>Sar</taxon>
        <taxon>Rhizaria</taxon>
        <taxon>Endomyxa</taxon>
        <taxon>Phytomyxea</taxon>
        <taxon>Plasmodiophorida</taxon>
        <taxon>Plasmodiophoridae</taxon>
        <taxon>Plasmodiophora</taxon>
    </lineage>
</organism>
<evidence type="ECO:0000313" key="10">
    <source>
        <dbReference type="EMBL" id="CEP02561.1"/>
    </source>
</evidence>
<protein>
    <recommendedName>
        <fullName evidence="14">Amino acid permease/ SLC12A domain-containing protein</fullName>
    </recommendedName>
</protein>
<sequence>MTLPVVVVVDDAGAAVDAGKPKRVLSLAHFVFVAFFLTCGGPFGLESAVQAGGVLLTLAGLILLPFLWAVPQSLMTAELSSMMSVNGGSLVWVWRALGNCAGVANAYNSLASALVDLCLYPNLIVGYLSFLQLSDAQAYAAKIAILLVVTLCNAVGLSVVGSVSLVLMVVSCGVFVVEIPFAATVLPAADFLAIPEHVQWSLLSSVLLWSSTGWDALSNFAGEVRNPTRTYPLGIALAMLAGTAANVIPIVVSYALLPDASAWGDDAFLVAAQRISGHGWLVVWVIVAAILANLGQLLAGMAANSRMMSAMGASNKDDGIQTRTLPKILGRICPRFGTPLNALSVQFVVAAVIAYFDFQVLVQFLALLNCFRLALEFAAFIVLKYREPLAERPFVVPGGLVGAWVITVVKTAILAFIVGSIALAYPMVVVIATVVNGAIVTVAYWAGDGCVRTDATSSASSSPLPEATADSSMSSASIPSVFC</sequence>
<dbReference type="Proteomes" id="UP000290189">
    <property type="component" value="Unassembled WGS sequence"/>
</dbReference>
<feature type="transmembrane region" description="Helical" evidence="9">
    <location>
        <begin position="336"/>
        <end position="356"/>
    </location>
</feature>
<feature type="transmembrane region" description="Helical" evidence="9">
    <location>
        <begin position="24"/>
        <end position="45"/>
    </location>
</feature>
<evidence type="ECO:0000256" key="5">
    <source>
        <dbReference type="ARBA" id="ARBA00022989"/>
    </source>
</evidence>
<evidence type="ECO:0008006" key="14">
    <source>
        <dbReference type="Google" id="ProtNLM"/>
    </source>
</evidence>
<dbReference type="InterPro" id="IPR002293">
    <property type="entry name" value="AA/rel_permease1"/>
</dbReference>
<evidence type="ECO:0000256" key="6">
    <source>
        <dbReference type="ARBA" id="ARBA00023136"/>
    </source>
</evidence>
<dbReference type="PANTHER" id="PTHR45826:SF2">
    <property type="entry name" value="AMINO ACID TRANSPORTER"/>
    <property type="match status" value="1"/>
</dbReference>
<dbReference type="STRING" id="37360.A0A0G4J5H8"/>
<evidence type="ECO:0000256" key="2">
    <source>
        <dbReference type="ARBA" id="ARBA00022448"/>
    </source>
</evidence>
<dbReference type="GO" id="GO:0005886">
    <property type="term" value="C:plasma membrane"/>
    <property type="evidence" value="ECO:0007669"/>
    <property type="project" value="UniProtKB-SubCell"/>
</dbReference>
<evidence type="ECO:0000313" key="12">
    <source>
        <dbReference type="Proteomes" id="UP000039324"/>
    </source>
</evidence>
<keyword evidence="12" id="KW-1185">Reference proteome</keyword>
<comment type="similarity">
    <text evidence="7">Belongs to the amino acid-polyamine-organocation (APC) superfamily. Polyamine:cation symporter (PHS) (TC 2.A.3.12) family.</text>
</comment>
<dbReference type="PANTHER" id="PTHR45826">
    <property type="entry name" value="POLYAMINE TRANSPORTER PUT1"/>
    <property type="match status" value="1"/>
</dbReference>
<dbReference type="EMBL" id="OVEO01000009">
    <property type="protein sequence ID" value="SPQ98435.1"/>
    <property type="molecule type" value="Genomic_DNA"/>
</dbReference>
<dbReference type="Gene3D" id="1.20.1740.10">
    <property type="entry name" value="Amino acid/polyamine transporter I"/>
    <property type="match status" value="1"/>
</dbReference>